<dbReference type="GO" id="GO:0005975">
    <property type="term" value="P:carbohydrate metabolic process"/>
    <property type="evidence" value="ECO:0007669"/>
    <property type="project" value="InterPro"/>
</dbReference>
<dbReference type="PIRSF" id="PIRSF001359">
    <property type="entry name" value="F_bP_aldolase_II"/>
    <property type="match status" value="1"/>
</dbReference>
<gene>
    <name evidence="4" type="primary">kbaY</name>
    <name evidence="4" type="synonym">agaY</name>
    <name evidence="4" type="ORF">CSA56_01215</name>
</gene>
<dbReference type="Pfam" id="PF01116">
    <property type="entry name" value="F_bP_aldolase"/>
    <property type="match status" value="1"/>
</dbReference>
<dbReference type="PANTHER" id="PTHR30304">
    <property type="entry name" value="D-TAGATOSE-1,6-BISPHOSPHATE ALDOLASE"/>
    <property type="match status" value="1"/>
</dbReference>
<accession>A0A2G6KMR9</accession>
<feature type="binding site" evidence="3">
    <location>
        <position position="104"/>
    </location>
    <ligand>
        <name>Zn(2+)</name>
        <dbReference type="ChEBI" id="CHEBI:29105"/>
        <label>2</label>
    </ligand>
</feature>
<sequence length="283" mass="30941">MEIVNSAELLQDAFANHYAVGAFNVSDMENIQSVMDAAEELQSPALIQGAQEEVEYADGECFVEMIKALARHRKGVVGIHLDHCQHFDFEVKCIRYGFSSIMFDGSLLSFEENIAMTRKVVEVAHAAGVAVEGELGTIGQTTEFGEKIESSGLTDPEDALKFAKETGVDFLATSFGTAHGLYKAEPKLDFERLQKIAELTNLPLVMHGGTGVPEDQIKKAIGLGISKINFSTILRKSFIDRMKAYLTENPDDLMTMNIIGEASKAMTQSVKDMMQMCGSVGKV</sequence>
<organism evidence="4 5">
    <name type="scientific">candidate division KSB3 bacterium</name>
    <dbReference type="NCBI Taxonomy" id="2044937"/>
    <lineage>
        <taxon>Bacteria</taxon>
        <taxon>candidate division KSB3</taxon>
    </lineage>
</organism>
<dbReference type="PANTHER" id="PTHR30304:SF0">
    <property type="entry name" value="D-TAGATOSE-1,6-BISPHOSPHATE ALDOLASE SUBUNIT GATY-RELATED"/>
    <property type="match status" value="1"/>
</dbReference>
<comment type="cofactor">
    <cofactor evidence="3">
        <name>Zn(2+)</name>
        <dbReference type="ChEBI" id="CHEBI:29105"/>
    </cofactor>
    <text evidence="3">Binds 2 Zn(2+) ions per subunit. One is catalytic and the other provides a structural contribution.</text>
</comment>
<feature type="active site" description="Proton donor" evidence="1">
    <location>
        <position position="82"/>
    </location>
</feature>
<dbReference type="InterPro" id="IPR050246">
    <property type="entry name" value="Class_II_FBP_aldolase"/>
</dbReference>
<keyword evidence="3" id="KW-0479">Metal-binding</keyword>
<feature type="binding site" evidence="2">
    <location>
        <begin position="208"/>
        <end position="210"/>
    </location>
    <ligand>
        <name>dihydroxyacetone phosphate</name>
        <dbReference type="ChEBI" id="CHEBI:57642"/>
    </ligand>
</feature>
<feature type="binding site" evidence="3">
    <location>
        <position position="179"/>
    </location>
    <ligand>
        <name>Zn(2+)</name>
        <dbReference type="ChEBI" id="CHEBI:29105"/>
        <label>1</label>
        <note>catalytic</note>
    </ligand>
</feature>
<comment type="caution">
    <text evidence="4">The sequence shown here is derived from an EMBL/GenBank/DDBJ whole genome shotgun (WGS) entry which is preliminary data.</text>
</comment>
<feature type="binding site" evidence="2">
    <location>
        <position position="180"/>
    </location>
    <ligand>
        <name>dihydroxyacetone phosphate</name>
        <dbReference type="ChEBI" id="CHEBI:57642"/>
    </ligand>
</feature>
<evidence type="ECO:0000256" key="1">
    <source>
        <dbReference type="PIRSR" id="PIRSR001359-1"/>
    </source>
</evidence>
<feature type="binding site" evidence="2">
    <location>
        <begin position="229"/>
        <end position="232"/>
    </location>
    <ligand>
        <name>dihydroxyacetone phosphate</name>
        <dbReference type="ChEBI" id="CHEBI:57642"/>
    </ligand>
</feature>
<dbReference type="Gene3D" id="3.20.20.70">
    <property type="entry name" value="Aldolase class I"/>
    <property type="match status" value="1"/>
</dbReference>
<dbReference type="Proteomes" id="UP000230821">
    <property type="component" value="Unassembled WGS sequence"/>
</dbReference>
<evidence type="ECO:0000313" key="4">
    <source>
        <dbReference type="EMBL" id="PIE36129.1"/>
    </source>
</evidence>
<dbReference type="CDD" id="cd00947">
    <property type="entry name" value="TBP_aldolase_IIB"/>
    <property type="match status" value="1"/>
</dbReference>
<evidence type="ECO:0000256" key="2">
    <source>
        <dbReference type="PIRSR" id="PIRSR001359-2"/>
    </source>
</evidence>
<proteinExistence type="predicted"/>
<feature type="binding site" evidence="3">
    <location>
        <position position="83"/>
    </location>
    <ligand>
        <name>Zn(2+)</name>
        <dbReference type="ChEBI" id="CHEBI:29105"/>
        <label>1</label>
        <note>catalytic</note>
    </ligand>
</feature>
<dbReference type="InterPro" id="IPR013785">
    <property type="entry name" value="Aldolase_TIM"/>
</dbReference>
<dbReference type="GO" id="GO:0008270">
    <property type="term" value="F:zinc ion binding"/>
    <property type="evidence" value="ECO:0007669"/>
    <property type="project" value="InterPro"/>
</dbReference>
<feature type="binding site" evidence="3">
    <location>
        <position position="207"/>
    </location>
    <ligand>
        <name>Zn(2+)</name>
        <dbReference type="ChEBI" id="CHEBI:29105"/>
        <label>1</label>
        <note>catalytic</note>
    </ligand>
</feature>
<dbReference type="NCBIfam" id="TIGR00167">
    <property type="entry name" value="cbbA"/>
    <property type="match status" value="1"/>
</dbReference>
<feature type="binding site" evidence="3">
    <location>
        <position position="134"/>
    </location>
    <ligand>
        <name>Zn(2+)</name>
        <dbReference type="ChEBI" id="CHEBI:29105"/>
        <label>2</label>
    </ligand>
</feature>
<dbReference type="GO" id="GO:0016832">
    <property type="term" value="F:aldehyde-lyase activity"/>
    <property type="evidence" value="ECO:0007669"/>
    <property type="project" value="InterPro"/>
</dbReference>
<dbReference type="SUPFAM" id="SSF51569">
    <property type="entry name" value="Aldolase"/>
    <property type="match status" value="1"/>
</dbReference>
<reference evidence="4 5" key="1">
    <citation type="submission" date="2017-10" db="EMBL/GenBank/DDBJ databases">
        <title>Novel microbial diversity and functional potential in the marine mammal oral microbiome.</title>
        <authorList>
            <person name="Dudek N.K."/>
            <person name="Sun C.L."/>
            <person name="Burstein D."/>
            <person name="Kantor R.S."/>
            <person name="Aliaga Goltsman D.S."/>
            <person name="Bik E.M."/>
            <person name="Thomas B.C."/>
            <person name="Banfield J.F."/>
            <person name="Relman D.A."/>
        </authorList>
    </citation>
    <scope>NUCLEOTIDE SEQUENCE [LARGE SCALE GENOMIC DNA]</scope>
    <source>
        <strain evidence="4">DOLJORAL78_47_16</strain>
    </source>
</reference>
<keyword evidence="3" id="KW-0862">Zinc</keyword>
<evidence type="ECO:0000256" key="3">
    <source>
        <dbReference type="PIRSR" id="PIRSR001359-3"/>
    </source>
</evidence>
<dbReference type="EMBL" id="PDSK01000024">
    <property type="protein sequence ID" value="PIE36129.1"/>
    <property type="molecule type" value="Genomic_DNA"/>
</dbReference>
<dbReference type="AlphaFoldDB" id="A0A2G6KMR9"/>
<dbReference type="InterPro" id="IPR000771">
    <property type="entry name" value="FBA_II"/>
</dbReference>
<evidence type="ECO:0000313" key="5">
    <source>
        <dbReference type="Proteomes" id="UP000230821"/>
    </source>
</evidence>
<protein>
    <submittedName>
        <fullName evidence="4">Tagatose-bisphosphate aldolase</fullName>
    </submittedName>
</protein>
<name>A0A2G6KMR9_9BACT</name>